<gene>
    <name evidence="3" type="ORF">MP_TR25206_c0_g1_i1_g.73135</name>
</gene>
<feature type="region of interest" description="Disordered" evidence="2">
    <location>
        <begin position="109"/>
        <end position="130"/>
    </location>
</feature>
<keyword evidence="1" id="KW-0175">Coiled coil</keyword>
<protein>
    <submittedName>
        <fullName evidence="3">Zinc finger CCCH domain-containing protein 40</fullName>
    </submittedName>
</protein>
<dbReference type="GO" id="GO:0046872">
    <property type="term" value="F:metal ion binding"/>
    <property type="evidence" value="ECO:0007669"/>
    <property type="project" value="InterPro"/>
</dbReference>
<sequence>MDVKMLTDDKLRLEASVERKAQEANILTCRIEELETQLDREKDECKRITSSTKKFVKEYNRFLRAQDDLKRSQARLQKLGNQLSTYLLGSEGNVRDADVDIVSDEENNNGRNLRIASDSQNELQNTSSLSRKRHYVDQYYTKEPVEDVLIGRGEEEKAKRPSRWNTVPSKSFSEEESGGRNDEDTISKISSKEDNWKRTRFSSGTSSTNKVMSSTSMAARAFDRVAELDENPQEAKDPPLKSLPPPPPPPPPFRDAHFQGDEVNVDVMEQRKANDVDSV</sequence>
<reference evidence="3" key="1">
    <citation type="submission" date="2016-07" db="EMBL/GenBank/DDBJ databases">
        <title>De novo transcriptome assembly of four accessions of the metal hyperaccumulator plant Noccaea caerulescens.</title>
        <authorList>
            <person name="Blande D."/>
            <person name="Halimaa P."/>
            <person name="Tervahauta A.I."/>
            <person name="Aarts M.G."/>
            <person name="Karenlampi S.O."/>
        </authorList>
    </citation>
    <scope>NUCLEOTIDE SEQUENCE</scope>
</reference>
<feature type="compositionally biased region" description="Polar residues" evidence="2">
    <location>
        <begin position="201"/>
        <end position="217"/>
    </location>
</feature>
<dbReference type="EMBL" id="GEVM01013096">
    <property type="protein sequence ID" value="JAU92842.1"/>
    <property type="molecule type" value="Transcribed_RNA"/>
</dbReference>
<evidence type="ECO:0000256" key="1">
    <source>
        <dbReference type="SAM" id="Coils"/>
    </source>
</evidence>
<dbReference type="PANTHER" id="PTHR38160">
    <property type="entry name" value="ZINC FINGER CCCH DOMAIN-CONTAINING PROTEIN 40"/>
    <property type="match status" value="1"/>
</dbReference>
<dbReference type="InterPro" id="IPR045868">
    <property type="entry name" value="Znf_C3H13/40"/>
</dbReference>
<proteinExistence type="predicted"/>
<dbReference type="PANTHER" id="PTHR38160:SF1">
    <property type="entry name" value="ZINC FINGER CCCH DOMAIN-CONTAINING PROTEIN 40"/>
    <property type="match status" value="1"/>
</dbReference>
<feature type="coiled-coil region" evidence="1">
    <location>
        <begin position="17"/>
        <end position="82"/>
    </location>
</feature>
<evidence type="ECO:0000313" key="3">
    <source>
        <dbReference type="EMBL" id="JAU92842.1"/>
    </source>
</evidence>
<feature type="compositionally biased region" description="Pro residues" evidence="2">
    <location>
        <begin position="241"/>
        <end position="253"/>
    </location>
</feature>
<feature type="compositionally biased region" description="Polar residues" evidence="2">
    <location>
        <begin position="117"/>
        <end position="129"/>
    </location>
</feature>
<accession>A0A1J3JK04</accession>
<feature type="region of interest" description="Disordered" evidence="2">
    <location>
        <begin position="152"/>
        <end position="262"/>
    </location>
</feature>
<dbReference type="AlphaFoldDB" id="A0A1J3JK04"/>
<feature type="compositionally biased region" description="Basic and acidic residues" evidence="2">
    <location>
        <begin position="177"/>
        <end position="197"/>
    </location>
</feature>
<feature type="compositionally biased region" description="Basic and acidic residues" evidence="2">
    <location>
        <begin position="221"/>
        <end position="239"/>
    </location>
</feature>
<name>A0A1J3JK04_NOCCA</name>
<evidence type="ECO:0000256" key="2">
    <source>
        <dbReference type="SAM" id="MobiDB-lite"/>
    </source>
</evidence>
<organism evidence="3">
    <name type="scientific">Noccaea caerulescens</name>
    <name type="common">Alpine penny-cress</name>
    <name type="synonym">Thlaspi caerulescens</name>
    <dbReference type="NCBI Taxonomy" id="107243"/>
    <lineage>
        <taxon>Eukaryota</taxon>
        <taxon>Viridiplantae</taxon>
        <taxon>Streptophyta</taxon>
        <taxon>Embryophyta</taxon>
        <taxon>Tracheophyta</taxon>
        <taxon>Spermatophyta</taxon>
        <taxon>Magnoliopsida</taxon>
        <taxon>eudicotyledons</taxon>
        <taxon>Gunneridae</taxon>
        <taxon>Pentapetalae</taxon>
        <taxon>rosids</taxon>
        <taxon>malvids</taxon>
        <taxon>Brassicales</taxon>
        <taxon>Brassicaceae</taxon>
        <taxon>Coluteocarpeae</taxon>
        <taxon>Noccaea</taxon>
    </lineage>
</organism>